<keyword evidence="4" id="KW-1185">Reference proteome</keyword>
<proteinExistence type="predicted"/>
<dbReference type="SUPFAM" id="SSF53807">
    <property type="entry name" value="Helical backbone' metal receptor"/>
    <property type="match status" value="1"/>
</dbReference>
<dbReference type="InterPro" id="IPR050902">
    <property type="entry name" value="ABC_Transporter_SBP"/>
</dbReference>
<reference evidence="3 4" key="1">
    <citation type="submission" date="2020-04" db="EMBL/GenBank/DDBJ databases">
        <title>Genome sequencing of novel species.</title>
        <authorList>
            <person name="Heo J."/>
            <person name="Kim S.-J."/>
            <person name="Kim J.-S."/>
            <person name="Hong S.-B."/>
            <person name="Kwon S.-W."/>
        </authorList>
    </citation>
    <scope>NUCLEOTIDE SEQUENCE [LARGE SCALE GENOMIC DNA]</scope>
    <source>
        <strain evidence="3 4">CJU-R4</strain>
    </source>
</reference>
<dbReference type="PROSITE" id="PS50983">
    <property type="entry name" value="FE_B12_PBP"/>
    <property type="match status" value="1"/>
</dbReference>
<dbReference type="PANTHER" id="PTHR30535:SF35">
    <property type="entry name" value="PERIPLASMIC BINDING PROTEIN"/>
    <property type="match status" value="1"/>
</dbReference>
<dbReference type="InterPro" id="IPR054828">
    <property type="entry name" value="Vit_B12_bind_prot"/>
</dbReference>
<organism evidence="3 4">
    <name type="scientific">Spirosoma rhododendri</name>
    <dbReference type="NCBI Taxonomy" id="2728024"/>
    <lineage>
        <taxon>Bacteria</taxon>
        <taxon>Pseudomonadati</taxon>
        <taxon>Bacteroidota</taxon>
        <taxon>Cytophagia</taxon>
        <taxon>Cytophagales</taxon>
        <taxon>Cytophagaceae</taxon>
        <taxon>Spirosoma</taxon>
    </lineage>
</organism>
<feature type="domain" description="Fe/B12 periplasmic-binding" evidence="2">
    <location>
        <begin position="14"/>
        <end position="255"/>
    </location>
</feature>
<evidence type="ECO:0000256" key="1">
    <source>
        <dbReference type="ARBA" id="ARBA00022729"/>
    </source>
</evidence>
<dbReference type="Gene3D" id="3.40.50.1980">
    <property type="entry name" value="Nitrogenase molybdenum iron protein domain"/>
    <property type="match status" value="2"/>
</dbReference>
<dbReference type="RefSeq" id="WP_169550859.1">
    <property type="nucleotide sequence ID" value="NZ_CP051677.1"/>
</dbReference>
<accession>A0A7L5DMX8</accession>
<dbReference type="Pfam" id="PF01497">
    <property type="entry name" value="Peripla_BP_2"/>
    <property type="match status" value="1"/>
</dbReference>
<dbReference type="EMBL" id="CP051677">
    <property type="protein sequence ID" value="QJD78892.1"/>
    <property type="molecule type" value="Genomic_DNA"/>
</dbReference>
<name>A0A7L5DMX8_9BACT</name>
<dbReference type="PANTHER" id="PTHR30535">
    <property type="entry name" value="VITAMIN B12-BINDING PROTEIN"/>
    <property type="match status" value="1"/>
</dbReference>
<evidence type="ECO:0000259" key="2">
    <source>
        <dbReference type="PROSITE" id="PS50983"/>
    </source>
</evidence>
<protein>
    <submittedName>
        <fullName evidence="3">ABC transporter substrate-binding protein</fullName>
    </submittedName>
</protein>
<evidence type="ECO:0000313" key="4">
    <source>
        <dbReference type="Proteomes" id="UP000501128"/>
    </source>
</evidence>
<dbReference type="Proteomes" id="UP000501128">
    <property type="component" value="Chromosome"/>
</dbReference>
<sequence length="255" mass="29018">MTDLMRRIPEYPRRLVSVVPSQTELLFDLGLDAEIVGVTRYCTHPADRVKQRTIVGGTKNLNLDLIDTLRPDLIVANKEENECEQIEYLAQRYPVHVTDMATLPEALQMIQEVGQLVGKPSQAEQLVSQIRASMPPPIASTLRVAYLIWRKPYMAAASHTFIDDMLRVAGFCNALANQTRYPVLTADDLRAARPDLIFLSSEPYPFRDKHRAELEVICPDARVELVDGELFSWYGSRLVKSGAYFAQLRRQFIRQ</sequence>
<dbReference type="KEGG" id="srho:HH216_10970"/>
<evidence type="ECO:0000313" key="3">
    <source>
        <dbReference type="EMBL" id="QJD78892.1"/>
    </source>
</evidence>
<keyword evidence="1" id="KW-0732">Signal</keyword>
<dbReference type="InterPro" id="IPR002491">
    <property type="entry name" value="ABC_transptr_periplasmic_BD"/>
</dbReference>
<gene>
    <name evidence="3" type="ORF">HH216_10970</name>
</gene>
<dbReference type="AlphaFoldDB" id="A0A7L5DMX8"/>
<dbReference type="NCBIfam" id="NF038402">
    <property type="entry name" value="TroA_like"/>
    <property type="match status" value="1"/>
</dbReference>